<proteinExistence type="predicted"/>
<dbReference type="Proteomes" id="UP000578449">
    <property type="component" value="Unassembled WGS sequence"/>
</dbReference>
<evidence type="ECO:0000313" key="3">
    <source>
        <dbReference type="EMBL" id="MBB5133628.1"/>
    </source>
</evidence>
<protein>
    <submittedName>
        <fullName evidence="3">Pimeloyl-ACP methyl ester carboxylesterase</fullName>
    </submittedName>
</protein>
<dbReference type="EMBL" id="JACHGN010000006">
    <property type="protein sequence ID" value="MBB5133628.1"/>
    <property type="molecule type" value="Genomic_DNA"/>
</dbReference>
<sequence length="278" mass="30007">MTTPPMTRNPEIGETVTAAGVRTNYLAAGSGEETVVLVHGSGPGVSAYANWRLVVPELAGRFRVLAPDMAGFGHSERPGPAAYGLEAWSAQLVGLLDALGVARAHIVGNSFGGAIALHVAAHHPERVGKLVLMGSMGVPFPITEGLERVWGYTPSVANMRAVLDVFAYSPGLVGDDLARVRHEASVRPGVQEAFASMFPAPRQRWVEAMTTPDDLLRALPHRVLLVHGREDRVIPLETSLRLATLIERADLLVFSHCGHWSMIERNADFTRAVRDFLS</sequence>
<dbReference type="RefSeq" id="WP_281396138.1">
    <property type="nucleotide sequence ID" value="NZ_BAABIX010000001.1"/>
</dbReference>
<keyword evidence="1" id="KW-0378">Hydrolase</keyword>
<accession>A0A840P1Q7</accession>
<dbReference type="SUPFAM" id="SSF53474">
    <property type="entry name" value="alpha/beta-Hydrolases"/>
    <property type="match status" value="1"/>
</dbReference>
<gene>
    <name evidence="3" type="ORF">HNP84_003354</name>
</gene>
<dbReference type="PANTHER" id="PTHR43798:SF31">
    <property type="entry name" value="AB HYDROLASE SUPERFAMILY PROTEIN YCLE"/>
    <property type="match status" value="1"/>
</dbReference>
<dbReference type="GO" id="GO:0016787">
    <property type="term" value="F:hydrolase activity"/>
    <property type="evidence" value="ECO:0007669"/>
    <property type="project" value="UniProtKB-KW"/>
</dbReference>
<evidence type="ECO:0000259" key="2">
    <source>
        <dbReference type="Pfam" id="PF00561"/>
    </source>
</evidence>
<keyword evidence="4" id="KW-1185">Reference proteome</keyword>
<evidence type="ECO:0000256" key="1">
    <source>
        <dbReference type="ARBA" id="ARBA00022801"/>
    </source>
</evidence>
<organism evidence="3 4">
    <name type="scientific">Thermocatellispora tengchongensis</name>
    <dbReference type="NCBI Taxonomy" id="1073253"/>
    <lineage>
        <taxon>Bacteria</taxon>
        <taxon>Bacillati</taxon>
        <taxon>Actinomycetota</taxon>
        <taxon>Actinomycetes</taxon>
        <taxon>Streptosporangiales</taxon>
        <taxon>Streptosporangiaceae</taxon>
        <taxon>Thermocatellispora</taxon>
    </lineage>
</organism>
<dbReference type="PANTHER" id="PTHR43798">
    <property type="entry name" value="MONOACYLGLYCEROL LIPASE"/>
    <property type="match status" value="1"/>
</dbReference>
<dbReference type="GO" id="GO:0016020">
    <property type="term" value="C:membrane"/>
    <property type="evidence" value="ECO:0007669"/>
    <property type="project" value="TreeGrafter"/>
</dbReference>
<feature type="domain" description="AB hydrolase-1" evidence="2">
    <location>
        <begin position="34"/>
        <end position="265"/>
    </location>
</feature>
<evidence type="ECO:0000313" key="4">
    <source>
        <dbReference type="Proteomes" id="UP000578449"/>
    </source>
</evidence>
<dbReference type="InterPro" id="IPR029058">
    <property type="entry name" value="AB_hydrolase_fold"/>
</dbReference>
<reference evidence="3 4" key="1">
    <citation type="submission" date="2020-08" db="EMBL/GenBank/DDBJ databases">
        <title>Genomic Encyclopedia of Type Strains, Phase IV (KMG-IV): sequencing the most valuable type-strain genomes for metagenomic binning, comparative biology and taxonomic classification.</title>
        <authorList>
            <person name="Goeker M."/>
        </authorList>
    </citation>
    <scope>NUCLEOTIDE SEQUENCE [LARGE SCALE GENOMIC DNA]</scope>
    <source>
        <strain evidence="3 4">DSM 45615</strain>
    </source>
</reference>
<dbReference type="AlphaFoldDB" id="A0A840P1Q7"/>
<dbReference type="InterPro" id="IPR000073">
    <property type="entry name" value="AB_hydrolase_1"/>
</dbReference>
<name>A0A840P1Q7_9ACTN</name>
<dbReference type="InterPro" id="IPR050266">
    <property type="entry name" value="AB_hydrolase_sf"/>
</dbReference>
<dbReference type="Gene3D" id="3.40.50.1820">
    <property type="entry name" value="alpha/beta hydrolase"/>
    <property type="match status" value="1"/>
</dbReference>
<comment type="caution">
    <text evidence="3">The sequence shown here is derived from an EMBL/GenBank/DDBJ whole genome shotgun (WGS) entry which is preliminary data.</text>
</comment>
<dbReference type="Pfam" id="PF00561">
    <property type="entry name" value="Abhydrolase_1"/>
    <property type="match status" value="1"/>
</dbReference>
<dbReference type="InterPro" id="IPR000639">
    <property type="entry name" value="Epox_hydrolase-like"/>
</dbReference>
<dbReference type="PRINTS" id="PR00111">
    <property type="entry name" value="ABHYDROLASE"/>
</dbReference>
<dbReference type="PRINTS" id="PR00412">
    <property type="entry name" value="EPOXHYDRLASE"/>
</dbReference>